<dbReference type="Proteomes" id="UP000030760">
    <property type="component" value="Unassembled WGS sequence"/>
</dbReference>
<name>M3FYP6_9ACTN</name>
<feature type="compositionally biased region" description="Polar residues" evidence="1">
    <location>
        <begin position="99"/>
        <end position="109"/>
    </location>
</feature>
<evidence type="ECO:0000313" key="3">
    <source>
        <dbReference type="Proteomes" id="UP000030760"/>
    </source>
</evidence>
<accession>M3FYP6</accession>
<feature type="region of interest" description="Disordered" evidence="1">
    <location>
        <begin position="82"/>
        <end position="116"/>
    </location>
</feature>
<dbReference type="AlphaFoldDB" id="M3FYP6"/>
<proteinExistence type="predicted"/>
<feature type="region of interest" description="Disordered" evidence="1">
    <location>
        <begin position="1"/>
        <end position="37"/>
    </location>
</feature>
<reference evidence="3" key="1">
    <citation type="journal article" date="2013" name="Genome Announc.">
        <title>Draft Genome Sequence of Streptomyces bottropensis ATCC 25435, a Bottromycin-Producing Actinomycete.</title>
        <authorList>
            <person name="Zhang H."/>
            <person name="Zhou W."/>
            <person name="Zhuang Y."/>
            <person name="Liang X."/>
            <person name="Liu T."/>
        </authorList>
    </citation>
    <scope>NUCLEOTIDE SEQUENCE [LARGE SCALE GENOMIC DNA]</scope>
    <source>
        <strain evidence="3">ATCC 25435</strain>
    </source>
</reference>
<gene>
    <name evidence="2" type="ORF">SBD_0076</name>
</gene>
<evidence type="ECO:0000313" key="2">
    <source>
        <dbReference type="EMBL" id="EMF57404.1"/>
    </source>
</evidence>
<sequence>MTVYRRFASPGACRPSTTGPARASGCRQPLNARHDEGQRRLDVTLIEVVQPLGVPCEFIRRRQGQVRFADVDAVELRDELPYTSSSSLPGGAGVMRVSWSPSAASTTARQKAALDP</sequence>
<dbReference type="EMBL" id="KB405056">
    <property type="protein sequence ID" value="EMF57404.1"/>
    <property type="molecule type" value="Genomic_DNA"/>
</dbReference>
<protein>
    <submittedName>
        <fullName evidence="2">Uncharacterized protein</fullName>
    </submittedName>
</protein>
<evidence type="ECO:0000256" key="1">
    <source>
        <dbReference type="SAM" id="MobiDB-lite"/>
    </source>
</evidence>
<organism evidence="2 3">
    <name type="scientific">Streptomyces bottropensis ATCC 25435</name>
    <dbReference type="NCBI Taxonomy" id="1054862"/>
    <lineage>
        <taxon>Bacteria</taxon>
        <taxon>Bacillati</taxon>
        <taxon>Actinomycetota</taxon>
        <taxon>Actinomycetes</taxon>
        <taxon>Kitasatosporales</taxon>
        <taxon>Streptomycetaceae</taxon>
        <taxon>Streptomyces</taxon>
    </lineage>
</organism>